<dbReference type="EMBL" id="ML996222">
    <property type="protein sequence ID" value="KAF2730264.1"/>
    <property type="molecule type" value="Genomic_DNA"/>
</dbReference>
<dbReference type="GO" id="GO:0005739">
    <property type="term" value="C:mitochondrion"/>
    <property type="evidence" value="ECO:0007669"/>
    <property type="project" value="TreeGrafter"/>
</dbReference>
<dbReference type="Pfam" id="PF00152">
    <property type="entry name" value="tRNA-synt_2"/>
    <property type="match status" value="1"/>
</dbReference>
<dbReference type="SUPFAM" id="SSF103506">
    <property type="entry name" value="Mitochondrial carrier"/>
    <property type="match status" value="1"/>
</dbReference>
<dbReference type="SUPFAM" id="SSF50249">
    <property type="entry name" value="Nucleic acid-binding proteins"/>
    <property type="match status" value="1"/>
</dbReference>
<evidence type="ECO:0000256" key="12">
    <source>
        <dbReference type="ARBA" id="ARBA00023146"/>
    </source>
</evidence>
<dbReference type="InterPro" id="IPR004522">
    <property type="entry name" value="Asn-tRNA-ligase"/>
</dbReference>
<dbReference type="Proteomes" id="UP000799444">
    <property type="component" value="Unassembled WGS sequence"/>
</dbReference>
<dbReference type="PRINTS" id="PR01042">
    <property type="entry name" value="TRNASYNTHASP"/>
</dbReference>
<dbReference type="Gene3D" id="3.30.930.10">
    <property type="entry name" value="Bira Bifunctional Protein, Domain 2"/>
    <property type="match status" value="1"/>
</dbReference>
<keyword evidence="7" id="KW-0999">Mitochondrion inner membrane</keyword>
<dbReference type="GO" id="GO:0005524">
    <property type="term" value="F:ATP binding"/>
    <property type="evidence" value="ECO:0007669"/>
    <property type="project" value="UniProtKB-KW"/>
</dbReference>
<dbReference type="CDD" id="cd04318">
    <property type="entry name" value="EcAsnRS_like_N"/>
    <property type="match status" value="1"/>
</dbReference>
<reference evidence="15" key="1">
    <citation type="journal article" date="2020" name="Stud. Mycol.">
        <title>101 Dothideomycetes genomes: a test case for predicting lifestyles and emergence of pathogens.</title>
        <authorList>
            <person name="Haridas S."/>
            <person name="Albert R."/>
            <person name="Binder M."/>
            <person name="Bloem J."/>
            <person name="Labutti K."/>
            <person name="Salamov A."/>
            <person name="Andreopoulos B."/>
            <person name="Baker S."/>
            <person name="Barry K."/>
            <person name="Bills G."/>
            <person name="Bluhm B."/>
            <person name="Cannon C."/>
            <person name="Castanera R."/>
            <person name="Culley D."/>
            <person name="Daum C."/>
            <person name="Ezra D."/>
            <person name="Gonzalez J."/>
            <person name="Henrissat B."/>
            <person name="Kuo A."/>
            <person name="Liang C."/>
            <person name="Lipzen A."/>
            <person name="Lutzoni F."/>
            <person name="Magnuson J."/>
            <person name="Mondo S."/>
            <person name="Nolan M."/>
            <person name="Ohm R."/>
            <person name="Pangilinan J."/>
            <person name="Park H.-J."/>
            <person name="Ramirez L."/>
            <person name="Alfaro M."/>
            <person name="Sun H."/>
            <person name="Tritt A."/>
            <person name="Yoshinaga Y."/>
            <person name="Zwiers L.-H."/>
            <person name="Turgeon B."/>
            <person name="Goodwin S."/>
            <person name="Spatafora J."/>
            <person name="Crous P."/>
            <person name="Grigoriev I."/>
        </authorList>
    </citation>
    <scope>NUCLEOTIDE SEQUENCE</scope>
    <source>
        <strain evidence="15">CBS 125425</strain>
    </source>
</reference>
<dbReference type="PROSITE" id="PS50862">
    <property type="entry name" value="AA_TRNA_LIGASE_II"/>
    <property type="match status" value="1"/>
</dbReference>
<proteinExistence type="inferred from homology"/>
<evidence type="ECO:0000259" key="14">
    <source>
        <dbReference type="PROSITE" id="PS50862"/>
    </source>
</evidence>
<evidence type="ECO:0000256" key="1">
    <source>
        <dbReference type="ARBA" id="ARBA00004141"/>
    </source>
</evidence>
<dbReference type="InterPro" id="IPR018108">
    <property type="entry name" value="MCP_transmembrane"/>
</dbReference>
<evidence type="ECO:0000313" key="16">
    <source>
        <dbReference type="Proteomes" id="UP000799444"/>
    </source>
</evidence>
<dbReference type="InterPro" id="IPR004364">
    <property type="entry name" value="Aa-tRNA-synt_II"/>
</dbReference>
<evidence type="ECO:0000256" key="8">
    <source>
        <dbReference type="ARBA" id="ARBA00022840"/>
    </source>
</evidence>
<dbReference type="AlphaFoldDB" id="A0A9P4QSG5"/>
<dbReference type="OrthoDB" id="43906at2759"/>
<sequence length="833" mass="90978">MPSPLRSLLLPSPISRPLRPSAWPSAPYSRAASTLTPPSVAALLHRDHDVDHGDRPVTLNGYVRSVRKQKRVAFAALGDGSSLHTVQAVLTPQQAEGLSTGAAVSVTGQWTPSPGKEQSRELHVASLRILGHNDASTYPLQKKYHTPEFLRTLPHLRPRLPFNALLLRLRSYVTAQLTSYLAEHDFVQAHPPIITSSDCEGAGDVFTVTPETPASKPHPDHDFYFASPKYLTVSSQLHLEALAHSVSRVWALSPTFRAEKSDTARHLSEFYMLEAELAFVDRLDDVMDLVESMLRALASGLQSSRVGEELLGAHARDLDDAGARDHDSAAMAPTTLARRWQGLVDGPWPRITYDRAIQLLKHAVAQGVARFDHAPDHKDGLHTEHERYLADAVGQGSPVFVTDYPRNMKPFYMSPSADAADDAREAPTVSCFDLLVPDICELAGGSMREHRLAELSRSMEEHGLHHALTGDAETQPSDASLQWYLDLRRYGSVPHGGFGLGFDRLLCYLSGVSNIRDVSSPRRTPRRKHPSDGLSSYESLPPNFSLTANMLAGAFAGIAEHSVMYPIDLLKTRMQVVNPSPTAIYSGISNAMVTISRVEGFRTLWRGLSSVVLGAGPAHAVYFASYEAVKHALGGNEGGHEEHHPLAAAASGAAATIASDALMNPFDVIKQRMQLHGSVYKSVPHCARSVLHNEGWRAFYISYPTTLCMTVPFTALQFMAYESMSKVMNTSGQYDPYTHCTAGGLAGGLAAGLTTPLDVIKTLLQTRGSATDAELRNVSGLWQAAKIIKRRDGYKGYFRGLKPRIITTMPSTAICWSAYEMAKAFFIARGESP</sequence>
<feature type="repeat" description="Solcar" evidence="13">
    <location>
        <begin position="544"/>
        <end position="632"/>
    </location>
</feature>
<dbReference type="Gene3D" id="1.50.40.10">
    <property type="entry name" value="Mitochondrial carrier domain"/>
    <property type="match status" value="1"/>
</dbReference>
<dbReference type="SUPFAM" id="SSF55681">
    <property type="entry name" value="Class II aaRS and biotin synthetases"/>
    <property type="match status" value="1"/>
</dbReference>
<dbReference type="InterPro" id="IPR012340">
    <property type="entry name" value="NA-bd_OB-fold"/>
</dbReference>
<keyword evidence="12" id="KW-0030">Aminoacyl-tRNA synthetase</keyword>
<dbReference type="InterPro" id="IPR002312">
    <property type="entry name" value="Asp/Asn-tRNA-synth_IIb"/>
</dbReference>
<dbReference type="InterPro" id="IPR004365">
    <property type="entry name" value="NA-bd_OB_tRNA"/>
</dbReference>
<organism evidence="15 16">
    <name type="scientific">Polyplosphaeria fusca</name>
    <dbReference type="NCBI Taxonomy" id="682080"/>
    <lineage>
        <taxon>Eukaryota</taxon>
        <taxon>Fungi</taxon>
        <taxon>Dikarya</taxon>
        <taxon>Ascomycota</taxon>
        <taxon>Pezizomycotina</taxon>
        <taxon>Dothideomycetes</taxon>
        <taxon>Pleosporomycetidae</taxon>
        <taxon>Pleosporales</taxon>
        <taxon>Tetraplosphaeriaceae</taxon>
        <taxon>Polyplosphaeria</taxon>
    </lineage>
</organism>
<dbReference type="InterPro" id="IPR006195">
    <property type="entry name" value="aa-tRNA-synth_II"/>
</dbReference>
<keyword evidence="6" id="KW-0547">Nucleotide-binding</keyword>
<dbReference type="PANTHER" id="PTHR22594:SF34">
    <property type="entry name" value="ASPARAGINE--TRNA LIGASE, MITOCHONDRIAL-RELATED"/>
    <property type="match status" value="1"/>
</dbReference>
<evidence type="ECO:0000256" key="13">
    <source>
        <dbReference type="PROSITE-ProRule" id="PRU00282"/>
    </source>
</evidence>
<name>A0A9P4QSG5_9PLEO</name>
<keyword evidence="11 13" id="KW-0472">Membrane</keyword>
<accession>A0A9P4QSG5</accession>
<keyword evidence="8" id="KW-0067">ATP-binding</keyword>
<keyword evidence="5 13" id="KW-0812">Transmembrane</keyword>
<dbReference type="InterPro" id="IPR023395">
    <property type="entry name" value="MCP_dom_sf"/>
</dbReference>
<evidence type="ECO:0000256" key="10">
    <source>
        <dbReference type="ARBA" id="ARBA00022989"/>
    </source>
</evidence>
<dbReference type="EC" id="6.1.1.22" evidence="3"/>
<evidence type="ECO:0000256" key="3">
    <source>
        <dbReference type="ARBA" id="ARBA00012816"/>
    </source>
</evidence>
<keyword evidence="9" id="KW-0648">Protein biosynthesis</keyword>
<gene>
    <name evidence="15" type="ORF">EJ04DRAFT_567922</name>
</gene>
<dbReference type="GO" id="GO:0004816">
    <property type="term" value="F:asparagine-tRNA ligase activity"/>
    <property type="evidence" value="ECO:0007669"/>
    <property type="project" value="UniProtKB-EC"/>
</dbReference>
<evidence type="ECO:0000256" key="9">
    <source>
        <dbReference type="ARBA" id="ARBA00022917"/>
    </source>
</evidence>
<keyword evidence="7" id="KW-0496">Mitochondrion</keyword>
<dbReference type="InterPro" id="IPR045864">
    <property type="entry name" value="aa-tRNA-synth_II/BPL/LPL"/>
</dbReference>
<dbReference type="GO" id="GO:0006421">
    <property type="term" value="P:asparaginyl-tRNA aminoacylation"/>
    <property type="evidence" value="ECO:0007669"/>
    <property type="project" value="InterPro"/>
</dbReference>
<evidence type="ECO:0000256" key="6">
    <source>
        <dbReference type="ARBA" id="ARBA00022741"/>
    </source>
</evidence>
<feature type="repeat" description="Solcar" evidence="13">
    <location>
        <begin position="734"/>
        <end position="825"/>
    </location>
</feature>
<evidence type="ECO:0000256" key="5">
    <source>
        <dbReference type="ARBA" id="ARBA00022692"/>
    </source>
</evidence>
<comment type="caution">
    <text evidence="15">The sequence shown here is derived from an EMBL/GenBank/DDBJ whole genome shotgun (WGS) entry which is preliminary data.</text>
</comment>
<dbReference type="NCBIfam" id="TIGR00457">
    <property type="entry name" value="asnS"/>
    <property type="match status" value="1"/>
</dbReference>
<dbReference type="GO" id="GO:0003676">
    <property type="term" value="F:nucleic acid binding"/>
    <property type="evidence" value="ECO:0007669"/>
    <property type="project" value="InterPro"/>
</dbReference>
<evidence type="ECO:0000256" key="4">
    <source>
        <dbReference type="ARBA" id="ARBA00022598"/>
    </source>
</evidence>
<keyword evidence="16" id="KW-1185">Reference proteome</keyword>
<dbReference type="PROSITE" id="PS50920">
    <property type="entry name" value="SOLCAR"/>
    <property type="match status" value="3"/>
</dbReference>
<dbReference type="Pfam" id="PF01336">
    <property type="entry name" value="tRNA_anti-codon"/>
    <property type="match status" value="1"/>
</dbReference>
<keyword evidence="10" id="KW-1133">Transmembrane helix</keyword>
<evidence type="ECO:0000256" key="11">
    <source>
        <dbReference type="ARBA" id="ARBA00023136"/>
    </source>
</evidence>
<evidence type="ECO:0000256" key="7">
    <source>
        <dbReference type="ARBA" id="ARBA00022792"/>
    </source>
</evidence>
<dbReference type="PANTHER" id="PTHR22594">
    <property type="entry name" value="ASPARTYL/LYSYL-TRNA SYNTHETASE"/>
    <property type="match status" value="1"/>
</dbReference>
<feature type="domain" description="Aminoacyl-transfer RNA synthetases class-II family profile" evidence="14">
    <location>
        <begin position="167"/>
        <end position="525"/>
    </location>
</feature>
<evidence type="ECO:0000313" key="15">
    <source>
        <dbReference type="EMBL" id="KAF2730264.1"/>
    </source>
</evidence>
<dbReference type="FunFam" id="1.50.40.10:FF:000029">
    <property type="entry name" value="Solute carrier family 25 member 28"/>
    <property type="match status" value="1"/>
</dbReference>
<keyword evidence="4" id="KW-0436">Ligase</keyword>
<dbReference type="Gene3D" id="2.40.50.140">
    <property type="entry name" value="Nucleic acid-binding proteins"/>
    <property type="match status" value="1"/>
</dbReference>
<feature type="repeat" description="Solcar" evidence="13">
    <location>
        <begin position="643"/>
        <end position="727"/>
    </location>
</feature>
<protein>
    <recommendedName>
        <fullName evidence="3">asparagine--tRNA ligase</fullName>
        <ecNumber evidence="3">6.1.1.22</ecNumber>
    </recommendedName>
</protein>
<dbReference type="Pfam" id="PF00153">
    <property type="entry name" value="Mito_carr"/>
    <property type="match status" value="3"/>
</dbReference>
<evidence type="ECO:0000256" key="2">
    <source>
        <dbReference type="ARBA" id="ARBA00008226"/>
    </source>
</evidence>
<comment type="similarity">
    <text evidence="2">Belongs to the class-II aminoacyl-tRNA synthetase family.</text>
</comment>
<dbReference type="GO" id="GO:0016020">
    <property type="term" value="C:membrane"/>
    <property type="evidence" value="ECO:0007669"/>
    <property type="project" value="UniProtKB-SubCell"/>
</dbReference>
<comment type="subcellular location">
    <subcellularLocation>
        <location evidence="1">Membrane</location>
        <topology evidence="1">Multi-pass membrane protein</topology>
    </subcellularLocation>
</comment>